<dbReference type="OrthoDB" id="297496at2759"/>
<protein>
    <submittedName>
        <fullName evidence="3">Uncharacterized protein</fullName>
    </submittedName>
</protein>
<feature type="region of interest" description="Disordered" evidence="1">
    <location>
        <begin position="1"/>
        <end position="29"/>
    </location>
</feature>
<name>A0A1D9PRP1_SCLS1</name>
<accession>A0A1D9PRP1</accession>
<evidence type="ECO:0000256" key="2">
    <source>
        <dbReference type="SAM" id="Phobius"/>
    </source>
</evidence>
<evidence type="ECO:0000313" key="3">
    <source>
        <dbReference type="EMBL" id="APA05378.1"/>
    </source>
</evidence>
<gene>
    <name evidence="3" type="ORF">sscle_01g001480</name>
</gene>
<dbReference type="Proteomes" id="UP000177798">
    <property type="component" value="Chromosome 1"/>
</dbReference>
<dbReference type="VEuPathDB" id="FungiDB:sscle_01g001480"/>
<feature type="region of interest" description="Disordered" evidence="1">
    <location>
        <begin position="94"/>
        <end position="113"/>
    </location>
</feature>
<keyword evidence="2" id="KW-0812">Transmembrane</keyword>
<sequence length="113" mass="12103">MASNNSGLGLVKNNHSLTNGDNNSSFITPNNELSGPGLLRIGKYKFRARTDDLPQDWWVASTAFPLIAATIGPLANVLSISALVTKWRADLPNDGQLPFGADENGVGIPDPEW</sequence>
<keyword evidence="2" id="KW-0472">Membrane</keyword>
<evidence type="ECO:0000313" key="4">
    <source>
        <dbReference type="Proteomes" id="UP000177798"/>
    </source>
</evidence>
<organism evidence="3 4">
    <name type="scientific">Sclerotinia sclerotiorum (strain ATCC 18683 / 1980 / Ss-1)</name>
    <name type="common">White mold</name>
    <name type="synonym">Whetzelinia sclerotiorum</name>
    <dbReference type="NCBI Taxonomy" id="665079"/>
    <lineage>
        <taxon>Eukaryota</taxon>
        <taxon>Fungi</taxon>
        <taxon>Dikarya</taxon>
        <taxon>Ascomycota</taxon>
        <taxon>Pezizomycotina</taxon>
        <taxon>Leotiomycetes</taxon>
        <taxon>Helotiales</taxon>
        <taxon>Sclerotiniaceae</taxon>
        <taxon>Sclerotinia</taxon>
    </lineage>
</organism>
<dbReference type="EMBL" id="CP017814">
    <property type="protein sequence ID" value="APA05378.1"/>
    <property type="molecule type" value="Genomic_DNA"/>
</dbReference>
<feature type="transmembrane region" description="Helical" evidence="2">
    <location>
        <begin position="57"/>
        <end position="78"/>
    </location>
</feature>
<reference evidence="4" key="1">
    <citation type="journal article" date="2017" name="Genome Biol. Evol.">
        <title>The complete genome sequence of the phytopathogenic fungus Sclerotinia sclerotiorum reveals insights into the genome architecture of broad host range pathogens.</title>
        <authorList>
            <person name="Derbyshire M."/>
            <person name="Denton-Giles M."/>
            <person name="Hegedus D."/>
            <person name="Seifbarghy S."/>
            <person name="Rollins J."/>
            <person name="van Kan J."/>
            <person name="Seidl M.F."/>
            <person name="Faino L."/>
            <person name="Mbengue M."/>
            <person name="Navaud O."/>
            <person name="Raffaele S."/>
            <person name="Hammond-Kosack K."/>
            <person name="Heard S."/>
            <person name="Oliver R."/>
        </authorList>
    </citation>
    <scope>NUCLEOTIDE SEQUENCE [LARGE SCALE GENOMIC DNA]</scope>
    <source>
        <strain evidence="4">ATCC 18683 / 1980 / Ss-1</strain>
    </source>
</reference>
<dbReference type="AlphaFoldDB" id="A0A1D9PRP1"/>
<keyword evidence="2" id="KW-1133">Transmembrane helix</keyword>
<proteinExistence type="predicted"/>
<evidence type="ECO:0000256" key="1">
    <source>
        <dbReference type="SAM" id="MobiDB-lite"/>
    </source>
</evidence>